<accession>L7U499</accession>
<protein>
    <submittedName>
        <fullName evidence="1">Uncharacterized protein</fullName>
    </submittedName>
</protein>
<dbReference type="HOGENOM" id="CLU_2634388_0_0_7"/>
<evidence type="ECO:0000313" key="2">
    <source>
        <dbReference type="Proteomes" id="UP000011131"/>
    </source>
</evidence>
<gene>
    <name evidence="1" type="ordered locus">MYSTI_02301</name>
</gene>
<evidence type="ECO:0000313" key="1">
    <source>
        <dbReference type="EMBL" id="AGC43621.1"/>
    </source>
</evidence>
<dbReference type="EMBL" id="CP004025">
    <property type="protein sequence ID" value="AGC43621.1"/>
    <property type="molecule type" value="Genomic_DNA"/>
</dbReference>
<proteinExistence type="predicted"/>
<name>L7U499_MYXSD</name>
<dbReference type="PATRIC" id="fig|1278073.3.peg.2337"/>
<dbReference type="KEGG" id="msd:MYSTI_02301"/>
<sequence>MRTSFESIQEILKAGANVHLHDRFPPGDVERLALMAREHGGHLLVSGDYTSDWLVRWAKAGGSHFTFVVQSNLRGGM</sequence>
<dbReference type="RefSeq" id="WP_015347882.1">
    <property type="nucleotide sequence ID" value="NC_020126.1"/>
</dbReference>
<dbReference type="AlphaFoldDB" id="L7U499"/>
<keyword evidence="2" id="KW-1185">Reference proteome</keyword>
<reference evidence="1 2" key="1">
    <citation type="journal article" date="2013" name="Genome Announc.">
        <title>Complete genome sequence of Myxococcus stipitatus strain DSM 14675, a fruiting myxobacterium.</title>
        <authorList>
            <person name="Huntley S."/>
            <person name="Kneip S."/>
            <person name="Treuner-Lange A."/>
            <person name="Sogaard-Andersen L."/>
        </authorList>
    </citation>
    <scope>NUCLEOTIDE SEQUENCE [LARGE SCALE GENOMIC DNA]</scope>
    <source>
        <strain evidence="2">DSM 14675 / JCM 12634 / Mx s8</strain>
    </source>
</reference>
<dbReference type="Proteomes" id="UP000011131">
    <property type="component" value="Chromosome"/>
</dbReference>
<organism evidence="1 2">
    <name type="scientific">Myxococcus stipitatus (strain DSM 14675 / JCM 12634 / Mx s8)</name>
    <dbReference type="NCBI Taxonomy" id="1278073"/>
    <lineage>
        <taxon>Bacteria</taxon>
        <taxon>Pseudomonadati</taxon>
        <taxon>Myxococcota</taxon>
        <taxon>Myxococcia</taxon>
        <taxon>Myxococcales</taxon>
        <taxon>Cystobacterineae</taxon>
        <taxon>Myxococcaceae</taxon>
        <taxon>Myxococcus</taxon>
    </lineage>
</organism>
<dbReference type="STRING" id="1278073.MYSTI_02301"/>